<evidence type="ECO:0000313" key="1">
    <source>
        <dbReference type="EMBL" id="KKL19732.1"/>
    </source>
</evidence>
<sequence length="512" mass="57017">ELDGADVVFEIAPAGPKRRTVPRDVLYPRHFVLPKRKGAYATFPLSQGSIIPADWSRTFHHREGWGEAVANWLGGYTGKTGYCAVAETPDDLYQAVDHSGGNPASCFFHWRGSLGRLAYARRVRYTFGKGMGYVEQAKCYRRHCIKVGLFRSLEDKAAENPNVARLRGAPILCVQACHRIESTLEYTANKFTDLARHVERFRKRTGIVNAVVHVDGWGYWGYDAMHPDAIPPNDECGGVAGLVEMARRVKDAGYLFGLHDQYIDYYFHAPSFDQAKSIVIEDGTPVRINRWCGGPCGHLCYHHIPAFVKRNYFQGVHRVYPINHNSPSIWEMVQPTASYLDCFCRGGVECWSADHPMTRTQGRQIHNEVFQMVRNGTEGQMVVLSVEHPRDYSVPYLDFGWSLGHLSLDVPTAGGSGVYAAEGIPVPLWHLVFHDAVAIPSPTGALAEPLLYGQAPYFWPNRGPISAAELAAKKVLLKLHEDVAFAEMTDHKILSADGAVQKCTYAGGLEVE</sequence>
<dbReference type="AlphaFoldDB" id="A0A0F9C0K5"/>
<protein>
    <submittedName>
        <fullName evidence="1">Uncharacterized protein</fullName>
    </submittedName>
</protein>
<dbReference type="EMBL" id="LAZR01038372">
    <property type="protein sequence ID" value="KKL19732.1"/>
    <property type="molecule type" value="Genomic_DNA"/>
</dbReference>
<feature type="non-terminal residue" evidence="1">
    <location>
        <position position="512"/>
    </location>
</feature>
<proteinExistence type="predicted"/>
<dbReference type="InterPro" id="IPR043751">
    <property type="entry name" value="DUF5696"/>
</dbReference>
<organism evidence="1">
    <name type="scientific">marine sediment metagenome</name>
    <dbReference type="NCBI Taxonomy" id="412755"/>
    <lineage>
        <taxon>unclassified sequences</taxon>
        <taxon>metagenomes</taxon>
        <taxon>ecological metagenomes</taxon>
    </lineage>
</organism>
<comment type="caution">
    <text evidence="1">The sequence shown here is derived from an EMBL/GenBank/DDBJ whole genome shotgun (WGS) entry which is preliminary data.</text>
</comment>
<accession>A0A0F9C0K5</accession>
<reference evidence="1" key="1">
    <citation type="journal article" date="2015" name="Nature">
        <title>Complex archaea that bridge the gap between prokaryotes and eukaryotes.</title>
        <authorList>
            <person name="Spang A."/>
            <person name="Saw J.H."/>
            <person name="Jorgensen S.L."/>
            <person name="Zaremba-Niedzwiedzka K."/>
            <person name="Martijn J."/>
            <person name="Lind A.E."/>
            <person name="van Eijk R."/>
            <person name="Schleper C."/>
            <person name="Guy L."/>
            <person name="Ettema T.J."/>
        </authorList>
    </citation>
    <scope>NUCLEOTIDE SEQUENCE</scope>
</reference>
<dbReference type="Gene3D" id="3.20.20.80">
    <property type="entry name" value="Glycosidases"/>
    <property type="match status" value="1"/>
</dbReference>
<feature type="non-terminal residue" evidence="1">
    <location>
        <position position="1"/>
    </location>
</feature>
<name>A0A0F9C0K5_9ZZZZ</name>
<gene>
    <name evidence="1" type="ORF">LCGC14_2462520</name>
</gene>
<dbReference type="Pfam" id="PF18952">
    <property type="entry name" value="DUF5696"/>
    <property type="match status" value="1"/>
</dbReference>